<organism evidence="1">
    <name type="scientific">marine metagenome</name>
    <dbReference type="NCBI Taxonomy" id="408172"/>
    <lineage>
        <taxon>unclassified sequences</taxon>
        <taxon>metagenomes</taxon>
        <taxon>ecological metagenomes</taxon>
    </lineage>
</organism>
<dbReference type="Pfam" id="PF13419">
    <property type="entry name" value="HAD_2"/>
    <property type="match status" value="1"/>
</dbReference>
<dbReference type="EMBL" id="UINC01090690">
    <property type="protein sequence ID" value="SVC42858.1"/>
    <property type="molecule type" value="Genomic_DNA"/>
</dbReference>
<proteinExistence type="predicted"/>
<dbReference type="InterPro" id="IPR023198">
    <property type="entry name" value="PGP-like_dom2"/>
</dbReference>
<dbReference type="GO" id="GO:0005829">
    <property type="term" value="C:cytosol"/>
    <property type="evidence" value="ECO:0007669"/>
    <property type="project" value="TreeGrafter"/>
</dbReference>
<dbReference type="Gene3D" id="1.10.150.240">
    <property type="entry name" value="Putative phosphatase, domain 2"/>
    <property type="match status" value="1"/>
</dbReference>
<gene>
    <name evidence="1" type="ORF">METZ01_LOCUS295712</name>
</gene>
<dbReference type="SUPFAM" id="SSF56784">
    <property type="entry name" value="HAD-like"/>
    <property type="match status" value="1"/>
</dbReference>
<dbReference type="Gene3D" id="3.40.50.1000">
    <property type="entry name" value="HAD superfamily/HAD-like"/>
    <property type="match status" value="1"/>
</dbReference>
<dbReference type="AlphaFoldDB" id="A0A382M2L0"/>
<accession>A0A382M2L0</accession>
<dbReference type="GO" id="GO:0006281">
    <property type="term" value="P:DNA repair"/>
    <property type="evidence" value="ECO:0007669"/>
    <property type="project" value="TreeGrafter"/>
</dbReference>
<dbReference type="InterPro" id="IPR050155">
    <property type="entry name" value="HAD-like_hydrolase_sf"/>
</dbReference>
<dbReference type="InterPro" id="IPR036412">
    <property type="entry name" value="HAD-like_sf"/>
</dbReference>
<protein>
    <recommendedName>
        <fullName evidence="2">Phosphoglycolate phosphatase</fullName>
    </recommendedName>
</protein>
<sequence length="227" mass="26093">MKKLKKFNGIKAVIFDVDGTLIDSSEGLYESFRIACKEIQVATPSKDKFFSAIGPPIGDVFDVVFPNHEHQKEKFVSAFRYDYDNFSFNKFKENGNLLNLFTELIKKGCYLAIVTNKPSLPTEKILNQINILNIFHEVFCRDTLNATWNKEKNLSYCIKKMCTDYNLQIENFIYVGDTAEDLEASRNNSIAFIGVIGNFFAWPLNFNQSIPLITDLELILNHLEFKT</sequence>
<evidence type="ECO:0008006" key="2">
    <source>
        <dbReference type="Google" id="ProtNLM"/>
    </source>
</evidence>
<name>A0A382M2L0_9ZZZZ</name>
<dbReference type="PANTHER" id="PTHR43434:SF1">
    <property type="entry name" value="PHOSPHOGLYCOLATE PHOSPHATASE"/>
    <property type="match status" value="1"/>
</dbReference>
<dbReference type="GO" id="GO:0008967">
    <property type="term" value="F:phosphoglycolate phosphatase activity"/>
    <property type="evidence" value="ECO:0007669"/>
    <property type="project" value="TreeGrafter"/>
</dbReference>
<dbReference type="InterPro" id="IPR041492">
    <property type="entry name" value="HAD_2"/>
</dbReference>
<reference evidence="1" key="1">
    <citation type="submission" date="2018-05" db="EMBL/GenBank/DDBJ databases">
        <authorList>
            <person name="Lanie J.A."/>
            <person name="Ng W.-L."/>
            <person name="Kazmierczak K.M."/>
            <person name="Andrzejewski T.M."/>
            <person name="Davidsen T.M."/>
            <person name="Wayne K.J."/>
            <person name="Tettelin H."/>
            <person name="Glass J.I."/>
            <person name="Rusch D."/>
            <person name="Podicherti R."/>
            <person name="Tsui H.-C.T."/>
            <person name="Winkler M.E."/>
        </authorList>
    </citation>
    <scope>NUCLEOTIDE SEQUENCE</scope>
</reference>
<evidence type="ECO:0000313" key="1">
    <source>
        <dbReference type="EMBL" id="SVC42858.1"/>
    </source>
</evidence>
<dbReference type="SFLD" id="SFLDS00003">
    <property type="entry name" value="Haloacid_Dehalogenase"/>
    <property type="match status" value="1"/>
</dbReference>
<dbReference type="PANTHER" id="PTHR43434">
    <property type="entry name" value="PHOSPHOGLYCOLATE PHOSPHATASE"/>
    <property type="match status" value="1"/>
</dbReference>
<dbReference type="SFLD" id="SFLDG01129">
    <property type="entry name" value="C1.5:_HAD__Beta-PGM__Phosphata"/>
    <property type="match status" value="1"/>
</dbReference>
<dbReference type="InterPro" id="IPR023214">
    <property type="entry name" value="HAD_sf"/>
</dbReference>